<evidence type="ECO:0000256" key="3">
    <source>
        <dbReference type="ARBA" id="ARBA00022692"/>
    </source>
</evidence>
<dbReference type="CDD" id="cd15418">
    <property type="entry name" value="7tmA_OR9G-like"/>
    <property type="match status" value="1"/>
</dbReference>
<comment type="function">
    <text evidence="1">Odorant receptor.</text>
</comment>
<comment type="caution">
    <text evidence="12">The sequence shown here is derived from an EMBL/GenBank/DDBJ whole genome shotgun (WGS) entry which is preliminary data.</text>
</comment>
<evidence type="ECO:0000256" key="6">
    <source>
        <dbReference type="ARBA" id="ARBA00023136"/>
    </source>
</evidence>
<dbReference type="PROSITE" id="PS00237">
    <property type="entry name" value="G_PROTEIN_RECEP_F1_1"/>
    <property type="match status" value="1"/>
</dbReference>
<dbReference type="GO" id="GO:0004984">
    <property type="term" value="F:olfactory receptor activity"/>
    <property type="evidence" value="ECO:0007669"/>
    <property type="project" value="InterPro"/>
</dbReference>
<gene>
    <name evidence="12" type="ORF">Y1Q_0006437</name>
</gene>
<dbReference type="Proteomes" id="UP000050525">
    <property type="component" value="Unassembled WGS sequence"/>
</dbReference>
<dbReference type="InterPro" id="IPR017452">
    <property type="entry name" value="GPCR_Rhodpsn_7TM"/>
</dbReference>
<evidence type="ECO:0000256" key="2">
    <source>
        <dbReference type="ARBA" id="ARBA00004141"/>
    </source>
</evidence>
<dbReference type="InterPro" id="IPR000276">
    <property type="entry name" value="GPCR_Rhodpsn"/>
</dbReference>
<name>A0A151NXV3_ALLMI</name>
<feature type="transmembrane region" description="Helical" evidence="10">
    <location>
        <begin position="327"/>
        <end position="346"/>
    </location>
</feature>
<sequence>MNLQHKLPLSKWGPLGVSQEKHFFFTSPIGNLHDDSTAEEWLLAGFKAVFMKTMGLGRNQTLVTEFVFVSFTTEPHLQVALFVIFLFSYILTLMGNLGLTALICLDLRLHTPMYFFVGSLSFLDTWYSSVYTPRILADCISKNKIMSYTGCVIQYFFSAAVVHTECFLLAAMAYDRSVAICNPLLYSSAMTKKLCIQLVASSYAVSFANAIAHTSNMFRLHFCGDNTINHFFCDALPLMKLACDDIRVYEIILAAIVGCNVGTAIGLVLCSYTAIVAAIVRIHSATGRHKAFSTCSAHLVSVTFFYGFHLFIYLRPSSQHTPEGDKVAALFYTVVNPLLNPVIYSLRNKDVKEALKKALSRTVDPR</sequence>
<keyword evidence="13" id="KW-1185">Reference proteome</keyword>
<evidence type="ECO:0000256" key="9">
    <source>
        <dbReference type="RuleBase" id="RU000688"/>
    </source>
</evidence>
<keyword evidence="10" id="KW-0716">Sensory transduction</keyword>
<evidence type="ECO:0000256" key="7">
    <source>
        <dbReference type="ARBA" id="ARBA00023170"/>
    </source>
</evidence>
<evidence type="ECO:0000256" key="10">
    <source>
        <dbReference type="RuleBase" id="RU363047"/>
    </source>
</evidence>
<keyword evidence="3 9" id="KW-0812">Transmembrane</keyword>
<dbReference type="EMBL" id="AKHW03001628">
    <property type="protein sequence ID" value="KYO41697.1"/>
    <property type="molecule type" value="Genomic_DNA"/>
</dbReference>
<reference evidence="12 13" key="1">
    <citation type="journal article" date="2012" name="Genome Biol.">
        <title>Sequencing three crocodilian genomes to illuminate the evolution of archosaurs and amniotes.</title>
        <authorList>
            <person name="St John J.A."/>
            <person name="Braun E.L."/>
            <person name="Isberg S.R."/>
            <person name="Miles L.G."/>
            <person name="Chong A.Y."/>
            <person name="Gongora J."/>
            <person name="Dalzell P."/>
            <person name="Moran C."/>
            <person name="Bed'hom B."/>
            <person name="Abzhanov A."/>
            <person name="Burgess S.C."/>
            <person name="Cooksey A.M."/>
            <person name="Castoe T.A."/>
            <person name="Crawford N.G."/>
            <person name="Densmore L.D."/>
            <person name="Drew J.C."/>
            <person name="Edwards S.V."/>
            <person name="Faircloth B.C."/>
            <person name="Fujita M.K."/>
            <person name="Greenwold M.J."/>
            <person name="Hoffmann F.G."/>
            <person name="Howard J.M."/>
            <person name="Iguchi T."/>
            <person name="Janes D.E."/>
            <person name="Khan S.Y."/>
            <person name="Kohno S."/>
            <person name="de Koning A.J."/>
            <person name="Lance S.L."/>
            <person name="McCarthy F.M."/>
            <person name="McCormack J.E."/>
            <person name="Merchant M.E."/>
            <person name="Peterson D.G."/>
            <person name="Pollock D.D."/>
            <person name="Pourmand N."/>
            <person name="Raney B.J."/>
            <person name="Roessler K.A."/>
            <person name="Sanford J.R."/>
            <person name="Sawyer R.H."/>
            <person name="Schmidt C.J."/>
            <person name="Triplett E.W."/>
            <person name="Tuberville T.D."/>
            <person name="Venegas-Anaya M."/>
            <person name="Howard J.T."/>
            <person name="Jarvis E.D."/>
            <person name="Guillette L.J.Jr."/>
            <person name="Glenn T.C."/>
            <person name="Green R.E."/>
            <person name="Ray D.A."/>
        </authorList>
    </citation>
    <scope>NUCLEOTIDE SEQUENCE [LARGE SCALE GENOMIC DNA]</scope>
    <source>
        <strain evidence="12">KSC_2009_1</strain>
    </source>
</reference>
<evidence type="ECO:0000256" key="1">
    <source>
        <dbReference type="ARBA" id="ARBA00002936"/>
    </source>
</evidence>
<evidence type="ECO:0000313" key="12">
    <source>
        <dbReference type="EMBL" id="KYO41697.1"/>
    </source>
</evidence>
<evidence type="ECO:0000256" key="4">
    <source>
        <dbReference type="ARBA" id="ARBA00022989"/>
    </source>
</evidence>
<dbReference type="Pfam" id="PF13853">
    <property type="entry name" value="7tm_4"/>
    <property type="match status" value="1"/>
</dbReference>
<keyword evidence="10" id="KW-0552">Olfaction</keyword>
<keyword evidence="8 9" id="KW-0807">Transducer</keyword>
<dbReference type="PROSITE" id="PS50262">
    <property type="entry name" value="G_PROTEIN_RECEP_F1_2"/>
    <property type="match status" value="1"/>
</dbReference>
<evidence type="ECO:0000256" key="5">
    <source>
        <dbReference type="ARBA" id="ARBA00023040"/>
    </source>
</evidence>
<evidence type="ECO:0000259" key="11">
    <source>
        <dbReference type="PROSITE" id="PS50262"/>
    </source>
</evidence>
<feature type="transmembrane region" description="Helical" evidence="10">
    <location>
        <begin position="251"/>
        <end position="280"/>
    </location>
</feature>
<dbReference type="PRINTS" id="PR00245">
    <property type="entry name" value="OLFACTORYR"/>
</dbReference>
<keyword evidence="7 9" id="KW-0675">Receptor</keyword>
<comment type="similarity">
    <text evidence="9">Belongs to the G-protein coupled receptor 1 family.</text>
</comment>
<evidence type="ECO:0000313" key="13">
    <source>
        <dbReference type="Proteomes" id="UP000050525"/>
    </source>
</evidence>
<dbReference type="GO" id="GO:0004930">
    <property type="term" value="F:G protein-coupled receptor activity"/>
    <property type="evidence" value="ECO:0007669"/>
    <property type="project" value="UniProtKB-KW"/>
</dbReference>
<dbReference type="SUPFAM" id="SSF81321">
    <property type="entry name" value="Family A G protein-coupled receptor-like"/>
    <property type="match status" value="1"/>
</dbReference>
<evidence type="ECO:0000256" key="8">
    <source>
        <dbReference type="ARBA" id="ARBA00023224"/>
    </source>
</evidence>
<feature type="transmembrane region" description="Helical" evidence="10">
    <location>
        <begin position="292"/>
        <end position="315"/>
    </location>
</feature>
<dbReference type="FunFam" id="1.20.1070.10:FF:000003">
    <property type="entry name" value="Olfactory receptor"/>
    <property type="match status" value="1"/>
</dbReference>
<organism evidence="12 13">
    <name type="scientific">Alligator mississippiensis</name>
    <name type="common">American alligator</name>
    <dbReference type="NCBI Taxonomy" id="8496"/>
    <lineage>
        <taxon>Eukaryota</taxon>
        <taxon>Metazoa</taxon>
        <taxon>Chordata</taxon>
        <taxon>Craniata</taxon>
        <taxon>Vertebrata</taxon>
        <taxon>Euteleostomi</taxon>
        <taxon>Archelosauria</taxon>
        <taxon>Archosauria</taxon>
        <taxon>Crocodylia</taxon>
        <taxon>Alligatoridae</taxon>
        <taxon>Alligatorinae</taxon>
        <taxon>Alligator</taxon>
    </lineage>
</organism>
<dbReference type="Gene3D" id="1.20.1070.10">
    <property type="entry name" value="Rhodopsin 7-helix transmembrane proteins"/>
    <property type="match status" value="1"/>
</dbReference>
<comment type="subcellular location">
    <subcellularLocation>
        <location evidence="10">Cell membrane</location>
        <topology evidence="10">Multi-pass membrane protein</topology>
    </subcellularLocation>
    <subcellularLocation>
        <location evidence="2">Membrane</location>
        <topology evidence="2">Multi-pass membrane protein</topology>
    </subcellularLocation>
</comment>
<protein>
    <recommendedName>
        <fullName evidence="10">Olfactory receptor</fullName>
    </recommendedName>
</protein>
<feature type="transmembrane region" description="Helical" evidence="10">
    <location>
        <begin position="112"/>
        <end position="132"/>
    </location>
</feature>
<feature type="transmembrane region" description="Helical" evidence="10">
    <location>
        <begin position="152"/>
        <end position="174"/>
    </location>
</feature>
<keyword evidence="6 10" id="KW-0472">Membrane</keyword>
<dbReference type="PANTHER" id="PTHR48018">
    <property type="entry name" value="OLFACTORY RECEPTOR"/>
    <property type="match status" value="1"/>
</dbReference>
<dbReference type="AlphaFoldDB" id="A0A151NXV3"/>
<accession>A0A151NXV3</accession>
<feature type="domain" description="G-protein coupled receptors family 1 profile" evidence="11">
    <location>
        <begin position="95"/>
        <end position="344"/>
    </location>
</feature>
<keyword evidence="4 10" id="KW-1133">Transmembrane helix</keyword>
<proteinExistence type="inferred from homology"/>
<keyword evidence="10" id="KW-1003">Cell membrane</keyword>
<dbReference type="PRINTS" id="PR00237">
    <property type="entry name" value="GPCRRHODOPSN"/>
</dbReference>
<dbReference type="eggNOG" id="ENOG502SIHB">
    <property type="taxonomic scope" value="Eukaryota"/>
</dbReference>
<keyword evidence="5 9" id="KW-0297">G-protein coupled receptor</keyword>
<feature type="transmembrane region" description="Helical" evidence="10">
    <location>
        <begin position="79"/>
        <end position="105"/>
    </location>
</feature>
<dbReference type="InterPro" id="IPR000725">
    <property type="entry name" value="Olfact_rcpt"/>
</dbReference>
<dbReference type="GO" id="GO:0005886">
    <property type="term" value="C:plasma membrane"/>
    <property type="evidence" value="ECO:0007669"/>
    <property type="project" value="UniProtKB-SubCell"/>
</dbReference>